<organism evidence="2 3">
    <name type="scientific">Syncephalastrum racemosum</name>
    <name type="common">Filamentous fungus</name>
    <dbReference type="NCBI Taxonomy" id="13706"/>
    <lineage>
        <taxon>Eukaryota</taxon>
        <taxon>Fungi</taxon>
        <taxon>Fungi incertae sedis</taxon>
        <taxon>Mucoromycota</taxon>
        <taxon>Mucoromycotina</taxon>
        <taxon>Mucoromycetes</taxon>
        <taxon>Mucorales</taxon>
        <taxon>Syncephalastraceae</taxon>
        <taxon>Syncephalastrum</taxon>
    </lineage>
</organism>
<dbReference type="InterPro" id="IPR036273">
    <property type="entry name" value="CRAL/TRIO_N_dom_sf"/>
</dbReference>
<dbReference type="PROSITE" id="PS50191">
    <property type="entry name" value="CRAL_TRIO"/>
    <property type="match status" value="1"/>
</dbReference>
<dbReference type="OrthoDB" id="43460at2759"/>
<comment type="caution">
    <text evidence="2">The sequence shown here is derived from an EMBL/GenBank/DDBJ whole genome shotgun (WGS) entry which is preliminary data.</text>
</comment>
<feature type="domain" description="CRAL-TRIO" evidence="1">
    <location>
        <begin position="172"/>
        <end position="331"/>
    </location>
</feature>
<dbReference type="InterPro" id="IPR011074">
    <property type="entry name" value="CRAL/TRIO_N_dom"/>
</dbReference>
<dbReference type="PANTHER" id="PTHR46590:SF6">
    <property type="entry name" value="CRAL-TRIO DOMAIN-CONTAINING PROTEIN C365.01"/>
    <property type="match status" value="1"/>
</dbReference>
<dbReference type="InParanoid" id="A0A1X2HT84"/>
<dbReference type="InterPro" id="IPR052432">
    <property type="entry name" value="PITP/CRAL-TRIO"/>
</dbReference>
<name>A0A1X2HT84_SYNRA</name>
<reference evidence="2 3" key="1">
    <citation type="submission" date="2016-07" db="EMBL/GenBank/DDBJ databases">
        <title>Pervasive Adenine N6-methylation of Active Genes in Fungi.</title>
        <authorList>
            <consortium name="DOE Joint Genome Institute"/>
            <person name="Mondo S.J."/>
            <person name="Dannebaum R.O."/>
            <person name="Kuo R.C."/>
            <person name="Labutti K."/>
            <person name="Haridas S."/>
            <person name="Kuo A."/>
            <person name="Salamov A."/>
            <person name="Ahrendt S.R."/>
            <person name="Lipzen A."/>
            <person name="Sullivan W."/>
            <person name="Andreopoulos W.B."/>
            <person name="Clum A."/>
            <person name="Lindquist E."/>
            <person name="Daum C."/>
            <person name="Ramamoorthy G.K."/>
            <person name="Gryganskyi A."/>
            <person name="Culley D."/>
            <person name="Magnuson J.K."/>
            <person name="James T.Y."/>
            <person name="O'Malley M.A."/>
            <person name="Stajich J.E."/>
            <person name="Spatafora J.W."/>
            <person name="Visel A."/>
            <person name="Grigoriev I.V."/>
        </authorList>
    </citation>
    <scope>NUCLEOTIDE SEQUENCE [LARGE SCALE GENOMIC DNA]</scope>
    <source>
        <strain evidence="2 3">NRRL 2496</strain>
    </source>
</reference>
<dbReference type="OMA" id="FINVQLH"/>
<evidence type="ECO:0000313" key="2">
    <source>
        <dbReference type="EMBL" id="ORZ02704.1"/>
    </source>
</evidence>
<proteinExistence type="predicted"/>
<dbReference type="Gene3D" id="3.40.525.10">
    <property type="entry name" value="CRAL-TRIO lipid binding domain"/>
    <property type="match status" value="1"/>
</dbReference>
<dbReference type="Pfam" id="PF03765">
    <property type="entry name" value="CRAL_TRIO_N"/>
    <property type="match status" value="1"/>
</dbReference>
<accession>A0A1X2HT84</accession>
<dbReference type="SMART" id="SM01100">
    <property type="entry name" value="CRAL_TRIO_N"/>
    <property type="match status" value="1"/>
</dbReference>
<dbReference type="SMART" id="SM00516">
    <property type="entry name" value="SEC14"/>
    <property type="match status" value="1"/>
</dbReference>
<sequence length="443" mass="50433">MTEIITLENRLPGHAGVLTEEETAALKALWLRLFELFKQKGEAWSPPPPKKPVEKAAKKGWGFGSSKPAMDHTDYFLGATADPRWMDLPLEKAIPLIPGDKLETTFWHMVATDNPDSALLRYLRARKWDFEAAYNMLINTLRWRLFMRVDDIVKLGESGLHDELNRVKPGLGDQFIEQMRSGKATLGGPDRDHRGICFINVQLHHKEDQPFETIKLCALYLMETARVFCGHPMDTACIVFNLDNFTLANMDLDFVKFLIKCLEAYYPETLGLCLIHKAPWVFSTVWSIIQPLLDPVVAGKIHFTKNLDEFTKFVEVESVPVIISGNPDRKTKDEATPATDPPAGNLEVPITPEYLAYEEEKKKYAEDTLAWAQTETKKDDKDDALARLRRALTYRLARIQAEKVLRAKTIYHQKGLVTLTDEGRLYVDFGTPGFPKQDITDRV</sequence>
<dbReference type="InterPro" id="IPR001251">
    <property type="entry name" value="CRAL-TRIO_dom"/>
</dbReference>
<dbReference type="InterPro" id="IPR036865">
    <property type="entry name" value="CRAL-TRIO_dom_sf"/>
</dbReference>
<dbReference type="FunCoup" id="A0A1X2HT84">
    <property type="interactions" value="121"/>
</dbReference>
<dbReference type="EMBL" id="MCGN01000001">
    <property type="protein sequence ID" value="ORZ02704.1"/>
    <property type="molecule type" value="Genomic_DNA"/>
</dbReference>
<keyword evidence="3" id="KW-1185">Reference proteome</keyword>
<dbReference type="SUPFAM" id="SSF52087">
    <property type="entry name" value="CRAL/TRIO domain"/>
    <property type="match status" value="1"/>
</dbReference>
<dbReference type="Proteomes" id="UP000242180">
    <property type="component" value="Unassembled WGS sequence"/>
</dbReference>
<evidence type="ECO:0000259" key="1">
    <source>
        <dbReference type="PROSITE" id="PS50191"/>
    </source>
</evidence>
<dbReference type="Pfam" id="PF00650">
    <property type="entry name" value="CRAL_TRIO"/>
    <property type="match status" value="1"/>
</dbReference>
<dbReference type="CDD" id="cd00170">
    <property type="entry name" value="SEC14"/>
    <property type="match status" value="1"/>
</dbReference>
<dbReference type="AlphaFoldDB" id="A0A1X2HT84"/>
<evidence type="ECO:0000313" key="3">
    <source>
        <dbReference type="Proteomes" id="UP000242180"/>
    </source>
</evidence>
<dbReference type="SUPFAM" id="SSF46938">
    <property type="entry name" value="CRAL/TRIO N-terminal domain"/>
    <property type="match status" value="1"/>
</dbReference>
<dbReference type="STRING" id="13706.A0A1X2HT84"/>
<gene>
    <name evidence="2" type="ORF">BCR43DRAFT_482037</name>
</gene>
<dbReference type="PANTHER" id="PTHR46590">
    <property type="entry name" value="PHOSPHATIDYLINOSITOL TRANSFER PROTEIN CSR1-RELATED"/>
    <property type="match status" value="1"/>
</dbReference>
<protein>
    <submittedName>
        <fullName evidence="2">CRAL-TRIO domain-containing protein</fullName>
    </submittedName>
</protein>